<evidence type="ECO:0000256" key="6">
    <source>
        <dbReference type="ARBA" id="ARBA00022723"/>
    </source>
</evidence>
<dbReference type="Proteomes" id="UP000655366">
    <property type="component" value="Unassembled WGS sequence"/>
</dbReference>
<comment type="cofactor">
    <cofactor evidence="2">
        <name>Zn(2+)</name>
        <dbReference type="ChEBI" id="CHEBI:29105"/>
    </cofactor>
</comment>
<keyword evidence="8" id="KW-0862">Zinc</keyword>
<protein>
    <recommendedName>
        <fullName evidence="3">DNA-3-methyladenine glycosylase II</fullName>
        <ecNumber evidence="3">3.2.2.21</ecNumber>
    </recommendedName>
</protein>
<dbReference type="InterPro" id="IPR011257">
    <property type="entry name" value="DNA_glycosylase"/>
</dbReference>
<keyword evidence="10" id="KW-0238">DNA-binding</keyword>
<dbReference type="InterPro" id="IPR018060">
    <property type="entry name" value="HTH_AraC"/>
</dbReference>
<dbReference type="PANTHER" id="PTHR43003:SF13">
    <property type="entry name" value="DNA-3-METHYLADENINE GLYCOSYLASE 2"/>
    <property type="match status" value="1"/>
</dbReference>
<evidence type="ECO:0000259" key="14">
    <source>
        <dbReference type="PROSITE" id="PS01124"/>
    </source>
</evidence>
<dbReference type="GO" id="GO:0005737">
    <property type="term" value="C:cytoplasm"/>
    <property type="evidence" value="ECO:0007669"/>
    <property type="project" value="TreeGrafter"/>
</dbReference>
<dbReference type="SUPFAM" id="SSF55945">
    <property type="entry name" value="TATA-box binding protein-like"/>
    <property type="match status" value="1"/>
</dbReference>
<dbReference type="PANTHER" id="PTHR43003">
    <property type="entry name" value="DNA-3-METHYLADENINE GLYCOSYLASE"/>
    <property type="match status" value="1"/>
</dbReference>
<reference evidence="15 16" key="1">
    <citation type="submission" date="2020-11" db="EMBL/GenBank/DDBJ databases">
        <title>Arthrobacter antarcticus sp. nov., isolated from Antarctic Soil.</title>
        <authorList>
            <person name="Li J."/>
        </authorList>
    </citation>
    <scope>NUCLEOTIDE SEQUENCE [LARGE SCALE GENOMIC DNA]</scope>
    <source>
        <strain evidence="15 16">Z1-20</strain>
    </source>
</reference>
<evidence type="ECO:0000256" key="11">
    <source>
        <dbReference type="ARBA" id="ARBA00023159"/>
    </source>
</evidence>
<dbReference type="GO" id="GO:0006285">
    <property type="term" value="P:base-excision repair, AP site formation"/>
    <property type="evidence" value="ECO:0007669"/>
    <property type="project" value="TreeGrafter"/>
</dbReference>
<dbReference type="EMBL" id="JADNYM010000008">
    <property type="protein sequence ID" value="MBG0739384.1"/>
    <property type="molecule type" value="Genomic_DNA"/>
</dbReference>
<dbReference type="InterPro" id="IPR037046">
    <property type="entry name" value="AlkA_N_sf"/>
</dbReference>
<accession>A0A931CPY8</accession>
<evidence type="ECO:0000256" key="4">
    <source>
        <dbReference type="ARBA" id="ARBA00022603"/>
    </source>
</evidence>
<dbReference type="GO" id="GO:0032131">
    <property type="term" value="F:alkylated DNA binding"/>
    <property type="evidence" value="ECO:0007669"/>
    <property type="project" value="TreeGrafter"/>
</dbReference>
<comment type="caution">
    <text evidence="15">The sequence shown here is derived from an EMBL/GenBank/DDBJ whole genome shotgun (WGS) entry which is preliminary data.</text>
</comment>
<dbReference type="GO" id="GO:0043916">
    <property type="term" value="F:DNA-7-methylguanine glycosylase activity"/>
    <property type="evidence" value="ECO:0007669"/>
    <property type="project" value="TreeGrafter"/>
</dbReference>
<dbReference type="AlphaFoldDB" id="A0A931CPY8"/>
<comment type="catalytic activity">
    <reaction evidence="1">
        <text>Hydrolysis of alkylated DNA, releasing 3-methyladenine, 3-methylguanine, 7-methylguanine and 7-methyladenine.</text>
        <dbReference type="EC" id="3.2.2.21"/>
    </reaction>
</comment>
<dbReference type="Gene3D" id="1.10.1670.10">
    <property type="entry name" value="Helix-hairpin-Helix base-excision DNA repair enzymes (C-terminal)"/>
    <property type="match status" value="1"/>
</dbReference>
<dbReference type="GO" id="GO:0003700">
    <property type="term" value="F:DNA-binding transcription factor activity"/>
    <property type="evidence" value="ECO:0007669"/>
    <property type="project" value="InterPro"/>
</dbReference>
<feature type="domain" description="HTH araC/xylS-type" evidence="14">
    <location>
        <begin position="85"/>
        <end position="183"/>
    </location>
</feature>
<evidence type="ECO:0000256" key="9">
    <source>
        <dbReference type="ARBA" id="ARBA00023015"/>
    </source>
</evidence>
<dbReference type="Pfam" id="PF06029">
    <property type="entry name" value="AlkA_N"/>
    <property type="match status" value="1"/>
</dbReference>
<dbReference type="SUPFAM" id="SSF46689">
    <property type="entry name" value="Homeodomain-like"/>
    <property type="match status" value="1"/>
</dbReference>
<name>A0A931CPY8_9MICC</name>
<dbReference type="GO" id="GO:0008270">
    <property type="term" value="F:zinc ion binding"/>
    <property type="evidence" value="ECO:0007669"/>
    <property type="project" value="InterPro"/>
</dbReference>
<dbReference type="Gene3D" id="1.10.340.30">
    <property type="entry name" value="Hypothetical protein, domain 2"/>
    <property type="match status" value="1"/>
</dbReference>
<dbReference type="InterPro" id="IPR009057">
    <property type="entry name" value="Homeodomain-like_sf"/>
</dbReference>
<dbReference type="Pfam" id="PF02805">
    <property type="entry name" value="Ada_Zn_binding"/>
    <property type="match status" value="1"/>
</dbReference>
<dbReference type="SUPFAM" id="SSF57884">
    <property type="entry name" value="Ada DNA repair protein, N-terminal domain (N-Ada 10)"/>
    <property type="match status" value="1"/>
</dbReference>
<evidence type="ECO:0000256" key="12">
    <source>
        <dbReference type="ARBA" id="ARBA00023163"/>
    </source>
</evidence>
<dbReference type="GO" id="GO:0006307">
    <property type="term" value="P:DNA alkylation repair"/>
    <property type="evidence" value="ECO:0007669"/>
    <property type="project" value="TreeGrafter"/>
</dbReference>
<dbReference type="GO" id="GO:0032993">
    <property type="term" value="C:protein-DNA complex"/>
    <property type="evidence" value="ECO:0007669"/>
    <property type="project" value="TreeGrafter"/>
</dbReference>
<dbReference type="InterPro" id="IPR004026">
    <property type="entry name" value="Ada_DNA_repair_Zn-bd"/>
</dbReference>
<dbReference type="RefSeq" id="WP_196396317.1">
    <property type="nucleotide sequence ID" value="NZ_JADNYM010000008.1"/>
</dbReference>
<evidence type="ECO:0000256" key="10">
    <source>
        <dbReference type="ARBA" id="ARBA00023125"/>
    </source>
</evidence>
<dbReference type="SUPFAM" id="SSF48150">
    <property type="entry name" value="DNA-glycosylase"/>
    <property type="match status" value="1"/>
</dbReference>
<evidence type="ECO:0000256" key="5">
    <source>
        <dbReference type="ARBA" id="ARBA00022679"/>
    </source>
</evidence>
<keyword evidence="5" id="KW-0808">Transferase</keyword>
<keyword evidence="7" id="KW-0227">DNA damage</keyword>
<dbReference type="EC" id="3.2.2.21" evidence="3"/>
<evidence type="ECO:0000256" key="3">
    <source>
        <dbReference type="ARBA" id="ARBA00012000"/>
    </source>
</evidence>
<dbReference type="InterPro" id="IPR023170">
    <property type="entry name" value="HhH_base_excis_C"/>
</dbReference>
<evidence type="ECO:0000256" key="13">
    <source>
        <dbReference type="ARBA" id="ARBA00023204"/>
    </source>
</evidence>
<evidence type="ECO:0000256" key="7">
    <source>
        <dbReference type="ARBA" id="ARBA00022763"/>
    </source>
</evidence>
<dbReference type="InterPro" id="IPR051912">
    <property type="entry name" value="Alkylbase_DNA_Glycosylase/TA"/>
</dbReference>
<sequence>MDFSQQYRVIESRDARFDGQFFTAVRTTGIYCRPSCPARTPKPANVSFFRTSAAAHEAGYRACRRCLPEAVPGSPDWNVHSDVAARAMRLIADGVMDRGGVPELSARLGYSSRQLNRIMTAELGAGPLALARAGRAQTARTLLTATDIKSADIAFAAGFNSVRQFNETIAEVFSMTPTALRTRGQQRYPRVPSGGCAARGSVPGAPVELSLTLPFREPFDPGIFAFLAARSVLGVEEGDASHYARALALPCGHGWFELRWTGTALELAARLEDLRDLPALLSRVRRLFDLDADPAGIDAVLGADPGMGRRVAVVPGIRLPGALDAGEILIRAMIGQQITVAAARTALNQLAVVGLPGRTPSETLVRHFPTPELIAEHGPGILRGPRKRIESVCAVAGMLASGGLSIGVEDDLTSLSAKLLPLPGIGPWTVGYVAMRVLGAPDIFLANDAAVRNGFARLCESTVGTGGPESTVGTGPAAKIGAPALTGYAARFSPWRSYATMHLWRTAAKGPITSAPATTSANTRAERTSQ</sequence>
<evidence type="ECO:0000256" key="8">
    <source>
        <dbReference type="ARBA" id="ARBA00022833"/>
    </source>
</evidence>
<proteinExistence type="predicted"/>
<keyword evidence="16" id="KW-1185">Reference proteome</keyword>
<dbReference type="SMART" id="SM00342">
    <property type="entry name" value="HTH_ARAC"/>
    <property type="match status" value="1"/>
</dbReference>
<keyword evidence="12" id="KW-0804">Transcription</keyword>
<organism evidence="15 16">
    <name type="scientific">Arthrobacter terrae</name>
    <dbReference type="NCBI Taxonomy" id="2935737"/>
    <lineage>
        <taxon>Bacteria</taxon>
        <taxon>Bacillati</taxon>
        <taxon>Actinomycetota</taxon>
        <taxon>Actinomycetes</taxon>
        <taxon>Micrococcales</taxon>
        <taxon>Micrococcaceae</taxon>
        <taxon>Arthrobacter</taxon>
    </lineage>
</organism>
<dbReference type="InterPro" id="IPR010316">
    <property type="entry name" value="AlkA_N"/>
</dbReference>
<evidence type="ECO:0000256" key="1">
    <source>
        <dbReference type="ARBA" id="ARBA00000086"/>
    </source>
</evidence>
<evidence type="ECO:0000313" key="15">
    <source>
        <dbReference type="EMBL" id="MBG0739384.1"/>
    </source>
</evidence>
<dbReference type="Pfam" id="PF12833">
    <property type="entry name" value="HTH_18"/>
    <property type="match status" value="1"/>
</dbReference>
<dbReference type="FunFam" id="3.40.10.10:FF:000001">
    <property type="entry name" value="DNA-3-methyladenine glycosylase 2"/>
    <property type="match status" value="1"/>
</dbReference>
<dbReference type="GO" id="GO:0032259">
    <property type="term" value="P:methylation"/>
    <property type="evidence" value="ECO:0007669"/>
    <property type="project" value="UniProtKB-KW"/>
</dbReference>
<dbReference type="CDD" id="cd00056">
    <property type="entry name" value="ENDO3c"/>
    <property type="match status" value="1"/>
</dbReference>
<dbReference type="InterPro" id="IPR035451">
    <property type="entry name" value="Ada-like_dom_sf"/>
</dbReference>
<dbReference type="SMART" id="SM00478">
    <property type="entry name" value="ENDO3c"/>
    <property type="match status" value="1"/>
</dbReference>
<dbReference type="GO" id="GO:0008168">
    <property type="term" value="F:methyltransferase activity"/>
    <property type="evidence" value="ECO:0007669"/>
    <property type="project" value="UniProtKB-KW"/>
</dbReference>
<dbReference type="InterPro" id="IPR003265">
    <property type="entry name" value="HhH-GPD_domain"/>
</dbReference>
<dbReference type="Gene3D" id="1.10.10.60">
    <property type="entry name" value="Homeodomain-like"/>
    <property type="match status" value="1"/>
</dbReference>
<keyword evidence="9" id="KW-0805">Transcription regulation</keyword>
<evidence type="ECO:0000313" key="16">
    <source>
        <dbReference type="Proteomes" id="UP000655366"/>
    </source>
</evidence>
<evidence type="ECO:0000256" key="2">
    <source>
        <dbReference type="ARBA" id="ARBA00001947"/>
    </source>
</evidence>
<keyword evidence="6" id="KW-0479">Metal-binding</keyword>
<dbReference type="Gene3D" id="3.30.310.20">
    <property type="entry name" value="DNA-3-methyladenine glycosylase AlkA, N-terminal domain"/>
    <property type="match status" value="1"/>
</dbReference>
<dbReference type="SMART" id="SM01009">
    <property type="entry name" value="AlkA_N"/>
    <property type="match status" value="1"/>
</dbReference>
<keyword evidence="11" id="KW-0010">Activator</keyword>
<dbReference type="GO" id="GO:0008725">
    <property type="term" value="F:DNA-3-methyladenine glycosylase activity"/>
    <property type="evidence" value="ECO:0007669"/>
    <property type="project" value="TreeGrafter"/>
</dbReference>
<dbReference type="PROSITE" id="PS01124">
    <property type="entry name" value="HTH_ARAC_FAMILY_2"/>
    <property type="match status" value="1"/>
</dbReference>
<keyword evidence="4" id="KW-0489">Methyltransferase</keyword>
<keyword evidence="13" id="KW-0234">DNA repair</keyword>
<dbReference type="Gene3D" id="3.40.10.10">
    <property type="entry name" value="DNA Methylphosphotriester Repair Domain"/>
    <property type="match status" value="1"/>
</dbReference>
<gene>
    <name evidence="15" type="ORF">IV500_08275</name>
</gene>
<dbReference type="GO" id="GO:0043565">
    <property type="term" value="F:sequence-specific DNA binding"/>
    <property type="evidence" value="ECO:0007669"/>
    <property type="project" value="InterPro"/>
</dbReference>